<evidence type="ECO:0000313" key="4">
    <source>
        <dbReference type="Proteomes" id="UP001359308"/>
    </source>
</evidence>
<evidence type="ECO:0000256" key="1">
    <source>
        <dbReference type="SAM" id="MobiDB-lite"/>
    </source>
</evidence>
<gene>
    <name evidence="3" type="ORF">N4J17_14735</name>
</gene>
<keyword evidence="2" id="KW-0472">Membrane</keyword>
<organism evidence="3 4">
    <name type="scientific">Methylococcus capsulatus</name>
    <dbReference type="NCBI Taxonomy" id="414"/>
    <lineage>
        <taxon>Bacteria</taxon>
        <taxon>Pseudomonadati</taxon>
        <taxon>Pseudomonadota</taxon>
        <taxon>Gammaproteobacteria</taxon>
        <taxon>Methylococcales</taxon>
        <taxon>Methylococcaceae</taxon>
        <taxon>Methylococcus</taxon>
    </lineage>
</organism>
<evidence type="ECO:0000313" key="3">
    <source>
        <dbReference type="EMBL" id="WWF01703.1"/>
    </source>
</evidence>
<keyword evidence="2" id="KW-1133">Transmembrane helix</keyword>
<dbReference type="RefSeq" id="WP_198322599.1">
    <property type="nucleotide sequence ID" value="NZ_CP104311.1"/>
</dbReference>
<accession>A0ABZ2F5A9</accession>
<name>A0ABZ2F5A9_METCP</name>
<feature type="transmembrane region" description="Helical" evidence="2">
    <location>
        <begin position="44"/>
        <end position="62"/>
    </location>
</feature>
<proteinExistence type="predicted"/>
<feature type="region of interest" description="Disordered" evidence="1">
    <location>
        <begin position="1"/>
        <end position="27"/>
    </location>
</feature>
<keyword evidence="4" id="KW-1185">Reference proteome</keyword>
<protein>
    <submittedName>
        <fullName evidence="3">Uncharacterized protein</fullName>
    </submittedName>
</protein>
<dbReference type="EMBL" id="CP104311">
    <property type="protein sequence ID" value="WWF01703.1"/>
    <property type="molecule type" value="Genomic_DNA"/>
</dbReference>
<sequence length="119" mass="13209">MKNKREPAKAAYVPAPGNAGKESHADATRLAPCRSHTLNRIRKLPRDVGWMLLAGGLMSEVVMGLPPFWVLGILILFPQIGAPLAGFLERKAPHALAGSLDFVDRYLEDLERRYPRRPP</sequence>
<keyword evidence="2" id="KW-0812">Transmembrane</keyword>
<reference evidence="3 4" key="1">
    <citation type="submission" date="2022-09" db="EMBL/GenBank/DDBJ databases">
        <authorList>
            <person name="Giprobiosintez L."/>
        </authorList>
    </citation>
    <scope>NUCLEOTIDE SEQUENCE [LARGE SCALE GENOMIC DNA]</scope>
    <source>
        <strain evidence="4">VKPM-B-12549 (GBS-15)</strain>
    </source>
</reference>
<evidence type="ECO:0000256" key="2">
    <source>
        <dbReference type="SAM" id="Phobius"/>
    </source>
</evidence>
<dbReference type="Proteomes" id="UP001359308">
    <property type="component" value="Chromosome"/>
</dbReference>